<dbReference type="RefSeq" id="WP_131207616.1">
    <property type="nucleotide sequence ID" value="NZ_SHSP01000013.1"/>
</dbReference>
<evidence type="ECO:0000313" key="1">
    <source>
        <dbReference type="EMBL" id="TCF31533.1"/>
    </source>
</evidence>
<protein>
    <submittedName>
        <fullName evidence="1">Uncharacterized protein</fullName>
    </submittedName>
</protein>
<evidence type="ECO:0000313" key="2">
    <source>
        <dbReference type="Proteomes" id="UP000292932"/>
    </source>
</evidence>
<reference evidence="1 2" key="1">
    <citation type="journal article" date="2018" name="Sci. Rep.">
        <title>Genomic diversity and distribution of Bifidobacterium longum subsp. longum across the human lifespan.</title>
        <authorList>
            <person name="Odamaki T."/>
            <person name="Bottacini F."/>
            <person name="Kato K."/>
            <person name="Mitsuyama E."/>
            <person name="Yoshida K."/>
            <person name="Horigome A."/>
            <person name="Xiao J.Z."/>
            <person name="van Sinderen D."/>
        </authorList>
    </citation>
    <scope>NUCLEOTIDE SEQUENCE [LARGE SCALE GENOMIC DNA]</scope>
    <source>
        <strain evidence="1 2">MCC10096</strain>
    </source>
</reference>
<dbReference type="AlphaFoldDB" id="A0A4R0UIK2"/>
<proteinExistence type="predicted"/>
<dbReference type="Proteomes" id="UP000292932">
    <property type="component" value="Unassembled WGS sequence"/>
</dbReference>
<accession>A0A4R0UIK2</accession>
<name>A0A4R0UIK2_BIFLL</name>
<dbReference type="EMBL" id="SHSP01000013">
    <property type="protein sequence ID" value="TCF31533.1"/>
    <property type="molecule type" value="Genomic_DNA"/>
</dbReference>
<gene>
    <name evidence="1" type="ORF">MCC10096_1254</name>
</gene>
<organism evidence="1 2">
    <name type="scientific">Bifidobacterium longum subsp. longum</name>
    <dbReference type="NCBI Taxonomy" id="1679"/>
    <lineage>
        <taxon>Bacteria</taxon>
        <taxon>Bacillati</taxon>
        <taxon>Actinomycetota</taxon>
        <taxon>Actinomycetes</taxon>
        <taxon>Bifidobacteriales</taxon>
        <taxon>Bifidobacteriaceae</taxon>
        <taxon>Bifidobacterium</taxon>
    </lineage>
</organism>
<comment type="caution">
    <text evidence="1">The sequence shown here is derived from an EMBL/GenBank/DDBJ whole genome shotgun (WGS) entry which is preliminary data.</text>
</comment>
<sequence length="92" mass="9973">MDIEEPAKTFNGETVREATYPITLHISASLANSNTDYDLGEIEADLPINLEPTVSEDGRTTVIPKVDGQAFTRRLTNGVNAFIDAFIGAFNA</sequence>